<keyword evidence="7 14" id="KW-0663">Pyridoxal phosphate</keyword>
<dbReference type="InterPro" id="IPR050087">
    <property type="entry name" value="AON_synthase_class-II"/>
</dbReference>
<dbReference type="Gene3D" id="3.40.640.10">
    <property type="entry name" value="Type I PLP-dependent aspartate aminotransferase-like (Major domain)"/>
    <property type="match status" value="1"/>
</dbReference>
<dbReference type="EC" id="2.3.1.37" evidence="5 15"/>
<dbReference type="PROSITE" id="PS00599">
    <property type="entry name" value="AA_TRANSFER_CLASS_2"/>
    <property type="match status" value="1"/>
</dbReference>
<evidence type="ECO:0000256" key="5">
    <source>
        <dbReference type="ARBA" id="ARBA00013257"/>
    </source>
</evidence>
<evidence type="ECO:0000256" key="4">
    <source>
        <dbReference type="ARBA" id="ARBA00011738"/>
    </source>
</evidence>
<evidence type="ECO:0000256" key="10">
    <source>
        <dbReference type="ARBA" id="ARBA00031691"/>
    </source>
</evidence>
<comment type="catalytic activity">
    <reaction evidence="13 15">
        <text>succinyl-CoA + glycine + H(+) = 5-aminolevulinate + CO2 + CoA</text>
        <dbReference type="Rhea" id="RHEA:12921"/>
        <dbReference type="ChEBI" id="CHEBI:15378"/>
        <dbReference type="ChEBI" id="CHEBI:16526"/>
        <dbReference type="ChEBI" id="CHEBI:57287"/>
        <dbReference type="ChEBI" id="CHEBI:57292"/>
        <dbReference type="ChEBI" id="CHEBI:57305"/>
        <dbReference type="ChEBI" id="CHEBI:356416"/>
        <dbReference type="EC" id="2.3.1.37"/>
    </reaction>
</comment>
<dbReference type="CDD" id="cd06454">
    <property type="entry name" value="KBL_like"/>
    <property type="match status" value="1"/>
</dbReference>
<evidence type="ECO:0000256" key="14">
    <source>
        <dbReference type="RuleBase" id="RU003693"/>
    </source>
</evidence>
<dbReference type="PANTHER" id="PTHR13693:SF102">
    <property type="entry name" value="2-AMINO-3-KETOBUTYRATE COENZYME A LIGASE, MITOCHONDRIAL"/>
    <property type="match status" value="1"/>
</dbReference>
<dbReference type="Proteomes" id="UP001375812">
    <property type="component" value="Unassembled WGS sequence"/>
</dbReference>
<dbReference type="InterPro" id="IPR001917">
    <property type="entry name" value="Aminotrans_II_pyridoxalP_BS"/>
</dbReference>
<evidence type="ECO:0000256" key="12">
    <source>
        <dbReference type="ARBA" id="ARBA00032773"/>
    </source>
</evidence>
<evidence type="ECO:0000256" key="11">
    <source>
        <dbReference type="ARBA" id="ARBA00031945"/>
    </source>
</evidence>
<dbReference type="SUPFAM" id="SSF53383">
    <property type="entry name" value="PLP-dependent transferases"/>
    <property type="match status" value="1"/>
</dbReference>
<evidence type="ECO:0000313" key="17">
    <source>
        <dbReference type="EMBL" id="MEJ5022986.1"/>
    </source>
</evidence>
<comment type="cofactor">
    <cofactor evidence="1 14">
        <name>pyridoxal 5'-phosphate</name>
        <dbReference type="ChEBI" id="CHEBI:597326"/>
    </cofactor>
</comment>
<evidence type="ECO:0000256" key="9">
    <source>
        <dbReference type="ARBA" id="ARBA00023315"/>
    </source>
</evidence>
<keyword evidence="18" id="KW-1185">Reference proteome</keyword>
<dbReference type="InterPro" id="IPR015422">
    <property type="entry name" value="PyrdxlP-dep_Trfase_small"/>
</dbReference>
<evidence type="ECO:0000256" key="6">
    <source>
        <dbReference type="ARBA" id="ARBA00022679"/>
    </source>
</evidence>
<protein>
    <recommendedName>
        <fullName evidence="5 15">5-aminolevulinate synthase</fullName>
        <ecNumber evidence="5 15">2.3.1.37</ecNumber>
    </recommendedName>
    <alternativeName>
        <fullName evidence="10 15">5-aminolevulinic acid synthase</fullName>
    </alternativeName>
    <alternativeName>
        <fullName evidence="11 15">Delta-ALA synthase</fullName>
    </alternativeName>
    <alternativeName>
        <fullName evidence="12 15">Delta-aminolevulinate synthase</fullName>
    </alternativeName>
</protein>
<reference evidence="17 18" key="1">
    <citation type="submission" date="2023-12" db="EMBL/GenBank/DDBJ databases">
        <title>Gut-associated functions are favored during microbiome assembly across C. elegans life.</title>
        <authorList>
            <person name="Zimmermann J."/>
        </authorList>
    </citation>
    <scope>NUCLEOTIDE SEQUENCE [LARGE SCALE GENOMIC DNA]</scope>
    <source>
        <strain evidence="17 18">MYb71</strain>
    </source>
</reference>
<dbReference type="InterPro" id="IPR015424">
    <property type="entry name" value="PyrdxlP-dep_Trfase"/>
</dbReference>
<comment type="caution">
    <text evidence="17">The sequence shown here is derived from an EMBL/GenBank/DDBJ whole genome shotgun (WGS) entry which is preliminary data.</text>
</comment>
<comment type="pathway">
    <text evidence="2 15">Porphyrin-containing compound metabolism; protoporphyrin-IX biosynthesis; 5-aminolevulinate from glycine: step 1/1.</text>
</comment>
<accession>A0ABU8PL87</accession>
<dbReference type="InterPro" id="IPR004839">
    <property type="entry name" value="Aminotransferase_I/II_large"/>
</dbReference>
<feature type="domain" description="Aminotransferase class I/classII large" evidence="16">
    <location>
        <begin position="47"/>
        <end position="389"/>
    </location>
</feature>
<dbReference type="NCBIfam" id="TIGR01821">
    <property type="entry name" value="5aminolev_synth"/>
    <property type="match status" value="1"/>
</dbReference>
<comment type="subunit">
    <text evidence="4">Homodimer.</text>
</comment>
<evidence type="ECO:0000256" key="2">
    <source>
        <dbReference type="ARBA" id="ARBA00005029"/>
    </source>
</evidence>
<evidence type="ECO:0000256" key="13">
    <source>
        <dbReference type="ARBA" id="ARBA00047654"/>
    </source>
</evidence>
<organism evidence="17 18">
    <name type="scientific">Ochrobactrum vermis</name>
    <dbReference type="NCBI Taxonomy" id="1827297"/>
    <lineage>
        <taxon>Bacteria</taxon>
        <taxon>Pseudomonadati</taxon>
        <taxon>Pseudomonadota</taxon>
        <taxon>Alphaproteobacteria</taxon>
        <taxon>Hyphomicrobiales</taxon>
        <taxon>Brucellaceae</taxon>
        <taxon>Brucella/Ochrobactrum group</taxon>
        <taxon>Ochrobactrum</taxon>
    </lineage>
</organism>
<keyword evidence="9 15" id="KW-0012">Acyltransferase</keyword>
<comment type="similarity">
    <text evidence="3 14">Belongs to the class-II pyridoxal-phosphate-dependent aminotransferase family.</text>
</comment>
<gene>
    <name evidence="17" type="primary">hemA</name>
    <name evidence="17" type="ORF">WH297_25145</name>
</gene>
<dbReference type="InterPro" id="IPR010961">
    <property type="entry name" value="4pyrrol_synth_NH2levulA_synth"/>
</dbReference>
<evidence type="ECO:0000313" key="18">
    <source>
        <dbReference type="Proteomes" id="UP001375812"/>
    </source>
</evidence>
<name>A0ABU8PL87_9HYPH</name>
<keyword evidence="8 15" id="KW-0350">Heme biosynthesis</keyword>
<evidence type="ECO:0000256" key="8">
    <source>
        <dbReference type="ARBA" id="ARBA00023133"/>
    </source>
</evidence>
<dbReference type="Gene3D" id="3.90.1150.10">
    <property type="entry name" value="Aspartate Aminotransferase, domain 1"/>
    <property type="match status" value="1"/>
</dbReference>
<dbReference type="EMBL" id="JBBGZH010000003">
    <property type="protein sequence ID" value="MEJ5022986.1"/>
    <property type="molecule type" value="Genomic_DNA"/>
</dbReference>
<evidence type="ECO:0000256" key="1">
    <source>
        <dbReference type="ARBA" id="ARBA00001933"/>
    </source>
</evidence>
<dbReference type="PANTHER" id="PTHR13693">
    <property type="entry name" value="CLASS II AMINOTRANSFERASE/8-AMINO-7-OXONONANOATE SYNTHASE"/>
    <property type="match status" value="1"/>
</dbReference>
<dbReference type="Pfam" id="PF00155">
    <property type="entry name" value="Aminotran_1_2"/>
    <property type="match status" value="1"/>
</dbReference>
<dbReference type="GO" id="GO:0003870">
    <property type="term" value="F:5-aminolevulinate synthase activity"/>
    <property type="evidence" value="ECO:0007669"/>
    <property type="project" value="UniProtKB-EC"/>
</dbReference>
<dbReference type="RefSeq" id="WP_105545401.1">
    <property type="nucleotide sequence ID" value="NZ_JBBGZH010000003.1"/>
</dbReference>
<dbReference type="InterPro" id="IPR015421">
    <property type="entry name" value="PyrdxlP-dep_Trfase_major"/>
</dbReference>
<evidence type="ECO:0000256" key="7">
    <source>
        <dbReference type="ARBA" id="ARBA00022898"/>
    </source>
</evidence>
<evidence type="ECO:0000256" key="3">
    <source>
        <dbReference type="ARBA" id="ARBA00008392"/>
    </source>
</evidence>
<evidence type="ECO:0000259" key="16">
    <source>
        <dbReference type="Pfam" id="PF00155"/>
    </source>
</evidence>
<evidence type="ECO:0000256" key="15">
    <source>
        <dbReference type="RuleBase" id="RU910713"/>
    </source>
</evidence>
<keyword evidence="6 15" id="KW-0808">Transferase</keyword>
<sequence length="416" mass="45843">MDFNYWRFFNSALDNLKREERYRVFANLERTPGNPIRAYDHRVGRPVTIWCSNDYLGMSVHPSVLEAAREALFSYGAGAGGTRNISGTSHEHVRLEQDLADLHCKQSALVFTSGYAANDAALSTLRRLLPDCVVISDTLNHASMIEGIRRGGVTKMLFRHNDVADLERKLQAVEPNRPKIICFESCYSMDGDFSPMQTICDLAERYNALTYLDEVHSVGLYGPRGGGVAEAENLIHRIDIVQGTLSKGFGAVGGYVAGRAEIVDFIRSHAPGFIFSTALPPATVAGVRAAIAHLKTSYVEREQLHCRVASVKAGLQAADLPVFPSPSHILPVMIGDAGIAKRLTDDLMTDHGIYVQPINYPTVPRGTERLRVTPNPFHSDEDEADLFEALSEVWARHAVPRWTHSDMTQLTGIGVA</sequence>
<proteinExistence type="inferred from homology"/>